<dbReference type="EMBL" id="CACRUM010000078">
    <property type="protein sequence ID" value="VYU55030.1"/>
    <property type="molecule type" value="Genomic_DNA"/>
</dbReference>
<comment type="similarity">
    <text evidence="2">Belongs to the 'phage' integrase family.</text>
</comment>
<keyword evidence="3" id="KW-0229">DNA integration</keyword>
<dbReference type="Gene3D" id="1.10.150.130">
    <property type="match status" value="1"/>
</dbReference>
<gene>
    <name evidence="9" type="primary">Int-Tn_2</name>
    <name evidence="9" type="ORF">RILFYP67_02317</name>
</gene>
<dbReference type="CDD" id="cd01189">
    <property type="entry name" value="INT_ICEBs1_C_like"/>
    <property type="match status" value="1"/>
</dbReference>
<evidence type="ECO:0000256" key="1">
    <source>
        <dbReference type="ARBA" id="ARBA00003283"/>
    </source>
</evidence>
<evidence type="ECO:0000313" key="9">
    <source>
        <dbReference type="EMBL" id="VYU55030.1"/>
    </source>
</evidence>
<reference evidence="9" key="1">
    <citation type="submission" date="2019-11" db="EMBL/GenBank/DDBJ databases">
        <authorList>
            <person name="Feng L."/>
        </authorList>
    </citation>
    <scope>NUCLEOTIDE SEQUENCE</scope>
    <source>
        <strain evidence="9">RintestinalisLFYP67</strain>
    </source>
</reference>
<dbReference type="Gene3D" id="1.10.443.10">
    <property type="entry name" value="Intergrase catalytic core"/>
    <property type="match status" value="1"/>
</dbReference>
<name>A0A6N3FSM7_9FIRM</name>
<evidence type="ECO:0000256" key="5">
    <source>
        <dbReference type="ARBA" id="ARBA00023172"/>
    </source>
</evidence>
<protein>
    <submittedName>
        <fullName evidence="9">Transposase from transposon Tn916</fullName>
    </submittedName>
</protein>
<dbReference type="InterPro" id="IPR050090">
    <property type="entry name" value="Tyrosine_recombinase_XerCD"/>
</dbReference>
<dbReference type="GO" id="GO:0006310">
    <property type="term" value="P:DNA recombination"/>
    <property type="evidence" value="ECO:0007669"/>
    <property type="project" value="UniProtKB-KW"/>
</dbReference>
<dbReference type="InterPro" id="IPR002104">
    <property type="entry name" value="Integrase_catalytic"/>
</dbReference>
<dbReference type="InterPro" id="IPR044068">
    <property type="entry name" value="CB"/>
</dbReference>
<keyword evidence="5" id="KW-0233">DNA recombination</keyword>
<dbReference type="PANTHER" id="PTHR30349">
    <property type="entry name" value="PHAGE INTEGRASE-RELATED"/>
    <property type="match status" value="1"/>
</dbReference>
<evidence type="ECO:0000259" key="8">
    <source>
        <dbReference type="PROSITE" id="PS51900"/>
    </source>
</evidence>
<dbReference type="GO" id="GO:0015074">
    <property type="term" value="P:DNA integration"/>
    <property type="evidence" value="ECO:0007669"/>
    <property type="project" value="UniProtKB-KW"/>
</dbReference>
<comment type="function">
    <text evidence="1">Site-specific tyrosine recombinase, which acts by catalyzing the cutting and rejoining of the recombining DNA molecules.</text>
</comment>
<evidence type="ECO:0000256" key="3">
    <source>
        <dbReference type="ARBA" id="ARBA00022908"/>
    </source>
</evidence>
<evidence type="ECO:0000256" key="6">
    <source>
        <dbReference type="PROSITE-ProRule" id="PRU01248"/>
    </source>
</evidence>
<dbReference type="PROSITE" id="PS51900">
    <property type="entry name" value="CB"/>
    <property type="match status" value="1"/>
</dbReference>
<evidence type="ECO:0000259" key="7">
    <source>
        <dbReference type="PROSITE" id="PS51898"/>
    </source>
</evidence>
<dbReference type="InterPro" id="IPR013762">
    <property type="entry name" value="Integrase-like_cat_sf"/>
</dbReference>
<dbReference type="InterPro" id="IPR011010">
    <property type="entry name" value="DNA_brk_join_enz"/>
</dbReference>
<dbReference type="PANTHER" id="PTHR30349:SF64">
    <property type="entry name" value="PROPHAGE INTEGRASE INTD-RELATED"/>
    <property type="match status" value="1"/>
</dbReference>
<dbReference type="InterPro" id="IPR010998">
    <property type="entry name" value="Integrase_recombinase_N"/>
</dbReference>
<accession>A0A6N3FSM7</accession>
<dbReference type="GO" id="GO:0003677">
    <property type="term" value="F:DNA binding"/>
    <property type="evidence" value="ECO:0007669"/>
    <property type="project" value="UniProtKB-UniRule"/>
</dbReference>
<dbReference type="Pfam" id="PF00589">
    <property type="entry name" value="Phage_integrase"/>
    <property type="match status" value="1"/>
</dbReference>
<keyword evidence="4 6" id="KW-0238">DNA-binding</keyword>
<dbReference type="RefSeq" id="WP_422046880.1">
    <property type="nucleotide sequence ID" value="NZ_CACRUM010000078.1"/>
</dbReference>
<dbReference type="SUPFAM" id="SSF56349">
    <property type="entry name" value="DNA breaking-rejoining enzymes"/>
    <property type="match status" value="1"/>
</dbReference>
<proteinExistence type="inferred from homology"/>
<dbReference type="Pfam" id="PF14659">
    <property type="entry name" value="Phage_int_SAM_3"/>
    <property type="match status" value="1"/>
</dbReference>
<sequence length="395" mass="45960">MAFDKDGKTVLPANIYYDRKKEIYYADKVYKGERIYFAGKTKAEAEKRLRKRLYEIDMHISPQKKSNVTVEELFELYVGEYHPELKPTTVQQYRFLYDYYLKDFIGKVKLKNLLPYHIQKVYNHLVEKKMKQGTVNNVRKMLRTLLNEAVRRGMLSADDNPYPKVKAPSNLPVKQQRSFTEEQRDQFLQYAGKSLYANLYKLLLYTGMRVGEALALMICDVDWDNHVLHVTKNLQKTTQGVFYIETPKTRESIRDIYLVPEAEGAIKSQLELRKIIVEPIQEDIKGEFENLLFVNTKGKPVNVGSVRQSINRIVEKIRADGNNCPDIWIHAMRHGYVSIAVARGVPLEVVQANVGHTSIETTMRYLELQPDYIRKQSMKISDLYQSKEAGDKSMQ</sequence>
<evidence type="ECO:0000256" key="4">
    <source>
        <dbReference type="ARBA" id="ARBA00023125"/>
    </source>
</evidence>
<evidence type="ECO:0000256" key="2">
    <source>
        <dbReference type="ARBA" id="ARBA00008857"/>
    </source>
</evidence>
<feature type="domain" description="Tyr recombinase" evidence="7">
    <location>
        <begin position="174"/>
        <end position="378"/>
    </location>
</feature>
<dbReference type="InterPro" id="IPR004107">
    <property type="entry name" value="Integrase_SAM-like_N"/>
</dbReference>
<dbReference type="PROSITE" id="PS51898">
    <property type="entry name" value="TYR_RECOMBINASE"/>
    <property type="match status" value="1"/>
</dbReference>
<feature type="domain" description="Core-binding (CB)" evidence="8">
    <location>
        <begin position="68"/>
        <end position="150"/>
    </location>
</feature>
<dbReference type="AlphaFoldDB" id="A0A6N3FSM7"/>
<organism evidence="9">
    <name type="scientific">Roseburia intestinalis</name>
    <dbReference type="NCBI Taxonomy" id="166486"/>
    <lineage>
        <taxon>Bacteria</taxon>
        <taxon>Bacillati</taxon>
        <taxon>Bacillota</taxon>
        <taxon>Clostridia</taxon>
        <taxon>Lachnospirales</taxon>
        <taxon>Lachnospiraceae</taxon>
        <taxon>Roseburia</taxon>
    </lineage>
</organism>